<protein>
    <recommendedName>
        <fullName evidence="3">HEPN domain-containing protein</fullName>
    </recommendedName>
</protein>
<dbReference type="Proteomes" id="UP000309215">
    <property type="component" value="Unassembled WGS sequence"/>
</dbReference>
<comment type="caution">
    <text evidence="1">The sequence shown here is derived from an EMBL/GenBank/DDBJ whole genome shotgun (WGS) entry which is preliminary data.</text>
</comment>
<dbReference type="AlphaFoldDB" id="A0A4U1JIJ0"/>
<evidence type="ECO:0000313" key="2">
    <source>
        <dbReference type="Proteomes" id="UP000309215"/>
    </source>
</evidence>
<gene>
    <name evidence="1" type="ORF">E8A74_05080</name>
</gene>
<name>A0A4U1JIJ0_9BACT</name>
<proteinExistence type="predicted"/>
<reference evidence="1 2" key="1">
    <citation type="submission" date="2019-04" db="EMBL/GenBank/DDBJ databases">
        <authorList>
            <person name="Li Y."/>
            <person name="Wang J."/>
        </authorList>
    </citation>
    <scope>NUCLEOTIDE SEQUENCE [LARGE SCALE GENOMIC DNA]</scope>
    <source>
        <strain evidence="1 2">DSM 14668</strain>
    </source>
</reference>
<keyword evidence="2" id="KW-1185">Reference proteome</keyword>
<evidence type="ECO:0000313" key="1">
    <source>
        <dbReference type="EMBL" id="TKD12471.1"/>
    </source>
</evidence>
<evidence type="ECO:0008006" key="3">
    <source>
        <dbReference type="Google" id="ProtNLM"/>
    </source>
</evidence>
<dbReference type="EMBL" id="SSMQ01000003">
    <property type="protein sequence ID" value="TKD12471.1"/>
    <property type="molecule type" value="Genomic_DNA"/>
</dbReference>
<organism evidence="1 2">
    <name type="scientific">Polyangium fumosum</name>
    <dbReference type="NCBI Taxonomy" id="889272"/>
    <lineage>
        <taxon>Bacteria</taxon>
        <taxon>Pseudomonadati</taxon>
        <taxon>Myxococcota</taxon>
        <taxon>Polyangia</taxon>
        <taxon>Polyangiales</taxon>
        <taxon>Polyangiaceae</taxon>
        <taxon>Polyangium</taxon>
    </lineage>
</organism>
<dbReference type="RefSeq" id="WP_136927771.1">
    <property type="nucleotide sequence ID" value="NZ_SSMQ01000003.1"/>
</dbReference>
<dbReference type="Gene3D" id="1.20.120.330">
    <property type="entry name" value="Nucleotidyltransferases domain 2"/>
    <property type="match status" value="1"/>
</dbReference>
<sequence length="178" mass="20318">MATPAQVRAWIRQAGADLAAAKADTDALAECHRRYLIQQSYEKAIKALALMLWDGADDEMREFDRLFLGQHSPLKSLGESESTLSKALFNFRRRIETFLNKRVDNADLLLRIDATKPSKRPNDVSYRYPFLQDHTYIAPADFSAWDTYQGNQMGALAAVTHLLKEVNEELKRFARTPK</sequence>
<accession>A0A4U1JIJ0</accession>